<dbReference type="Proteomes" id="UP001442841">
    <property type="component" value="Chromosome"/>
</dbReference>
<dbReference type="Pfam" id="PF02627">
    <property type="entry name" value="CMD"/>
    <property type="match status" value="1"/>
</dbReference>
<evidence type="ECO:0000313" key="2">
    <source>
        <dbReference type="EMBL" id="XAN06069.1"/>
    </source>
</evidence>
<dbReference type="InterPro" id="IPR029032">
    <property type="entry name" value="AhpD-like"/>
</dbReference>
<protein>
    <submittedName>
        <fullName evidence="2">Carboxymuconolactone decarboxylase family protein</fullName>
    </submittedName>
</protein>
<evidence type="ECO:0000313" key="3">
    <source>
        <dbReference type="Proteomes" id="UP001442841"/>
    </source>
</evidence>
<dbReference type="PANTHER" id="PTHR34846:SF11">
    <property type="entry name" value="4-CARBOXYMUCONOLACTONE DECARBOXYLASE FAMILY PROTEIN (AFU_ORTHOLOGUE AFUA_6G11590)"/>
    <property type="match status" value="1"/>
</dbReference>
<organism evidence="2 3">
    <name type="scientific">Ammonicoccus fulvus</name>
    <dbReference type="NCBI Taxonomy" id="3138240"/>
    <lineage>
        <taxon>Bacteria</taxon>
        <taxon>Bacillati</taxon>
        <taxon>Actinomycetota</taxon>
        <taxon>Actinomycetes</taxon>
        <taxon>Propionibacteriales</taxon>
        <taxon>Propionibacteriaceae</taxon>
        <taxon>Ammonicoccus</taxon>
    </lineage>
</organism>
<dbReference type="InterPro" id="IPR003779">
    <property type="entry name" value="CMD-like"/>
</dbReference>
<keyword evidence="3" id="KW-1185">Reference proteome</keyword>
<dbReference type="SUPFAM" id="SSF69118">
    <property type="entry name" value="AhpD-like"/>
    <property type="match status" value="1"/>
</dbReference>
<sequence>MPRIEHLTDRSQLPTEQHVEYDFIFDTLHRVGGPFGILLHSPGLAEKVCRAGKQVRLGSDITMIERELALLSTSREKDASYEWATHVEIARREGMSEDAIVAIRENRSTDDLALEEKEIIDYTRTLLRTNRVPQDMFDALIERHGPRWVVEITATIGQYQYIAAINNAFEVEPKSGGEVLPIPMPNAG</sequence>
<dbReference type="PANTHER" id="PTHR34846">
    <property type="entry name" value="4-CARBOXYMUCONOLACTONE DECARBOXYLASE FAMILY PROTEIN (AFU_ORTHOLOGUE AFUA_6G11590)"/>
    <property type="match status" value="1"/>
</dbReference>
<feature type="domain" description="Carboxymuconolactone decarboxylase-like" evidence="1">
    <location>
        <begin position="42"/>
        <end position="107"/>
    </location>
</feature>
<dbReference type="RefSeq" id="WP_425307507.1">
    <property type="nucleotide sequence ID" value="NZ_CP154795.1"/>
</dbReference>
<reference evidence="2 3" key="1">
    <citation type="submission" date="2024-04" db="EMBL/GenBank/DDBJ databases">
        <title>Isolation of an actinomycete strain from pig manure.</title>
        <authorList>
            <person name="Gong T."/>
            <person name="Yu Z."/>
            <person name="An M."/>
            <person name="Wei C."/>
            <person name="Yang W."/>
            <person name="Liu L."/>
        </authorList>
    </citation>
    <scope>NUCLEOTIDE SEQUENCE [LARGE SCALE GENOMIC DNA]</scope>
    <source>
        <strain evidence="2 3">ZF39</strain>
    </source>
</reference>
<name>A0ABZ3FLW2_9ACTN</name>
<gene>
    <name evidence="2" type="ORF">AADG42_01675</name>
</gene>
<dbReference type="Gene3D" id="1.20.1290.10">
    <property type="entry name" value="AhpD-like"/>
    <property type="match status" value="1"/>
</dbReference>
<accession>A0ABZ3FLW2</accession>
<evidence type="ECO:0000259" key="1">
    <source>
        <dbReference type="Pfam" id="PF02627"/>
    </source>
</evidence>
<dbReference type="EMBL" id="CP154795">
    <property type="protein sequence ID" value="XAN06069.1"/>
    <property type="molecule type" value="Genomic_DNA"/>
</dbReference>
<proteinExistence type="predicted"/>